<evidence type="ECO:0000313" key="3">
    <source>
        <dbReference type="EMBL" id="KAE9118005.1"/>
    </source>
</evidence>
<dbReference type="Proteomes" id="UP000440367">
    <property type="component" value="Unassembled WGS sequence"/>
</dbReference>
<feature type="signal peptide" evidence="1">
    <location>
        <begin position="1"/>
        <end position="18"/>
    </location>
</feature>
<evidence type="ECO:0000256" key="1">
    <source>
        <dbReference type="SAM" id="SignalP"/>
    </source>
</evidence>
<evidence type="ECO:0000313" key="2">
    <source>
        <dbReference type="EMBL" id="KAE8940835.1"/>
    </source>
</evidence>
<evidence type="ECO:0000313" key="10">
    <source>
        <dbReference type="Proteomes" id="UP000429523"/>
    </source>
</evidence>
<keyword evidence="1" id="KW-0732">Signal</keyword>
<dbReference type="Proteomes" id="UP000440732">
    <property type="component" value="Unassembled WGS sequence"/>
</dbReference>
<dbReference type="EMBL" id="QXGC01000365">
    <property type="protein sequence ID" value="KAE9239228.1"/>
    <property type="molecule type" value="Genomic_DNA"/>
</dbReference>
<dbReference type="AlphaFoldDB" id="A0A6A3ZQJ1"/>
<dbReference type="EMBL" id="QXFX01000364">
    <property type="protein sequence ID" value="KAE9118613.1"/>
    <property type="molecule type" value="Genomic_DNA"/>
</dbReference>
<evidence type="ECO:0000313" key="14">
    <source>
        <dbReference type="Proteomes" id="UP000440732"/>
    </source>
</evidence>
<dbReference type="EMBL" id="QXGF01000400">
    <property type="protein sequence ID" value="KAE8940835.1"/>
    <property type="molecule type" value="Genomic_DNA"/>
</dbReference>
<dbReference type="Proteomes" id="UP000433483">
    <property type="component" value="Unassembled WGS sequence"/>
</dbReference>
<dbReference type="EMBL" id="QXGD01000451">
    <property type="protein sequence ID" value="KAE9239263.1"/>
    <property type="molecule type" value="Genomic_DNA"/>
</dbReference>
<evidence type="ECO:0000313" key="11">
    <source>
        <dbReference type="Proteomes" id="UP000433483"/>
    </source>
</evidence>
<evidence type="ECO:0000313" key="17">
    <source>
        <dbReference type="Proteomes" id="UP000488956"/>
    </source>
</evidence>
<keyword evidence="11" id="KW-1185">Reference proteome</keyword>
<dbReference type="EMBL" id="QXFZ01000398">
    <property type="protein sequence ID" value="KAE9118005.1"/>
    <property type="molecule type" value="Genomic_DNA"/>
</dbReference>
<evidence type="ECO:0008006" key="18">
    <source>
        <dbReference type="Google" id="ProtNLM"/>
    </source>
</evidence>
<evidence type="ECO:0000313" key="12">
    <source>
        <dbReference type="Proteomes" id="UP000437068"/>
    </source>
</evidence>
<protein>
    <recommendedName>
        <fullName evidence="18">DDE Tnp4 domain-containing protein</fullName>
    </recommendedName>
</protein>
<evidence type="ECO:0000313" key="16">
    <source>
        <dbReference type="Proteomes" id="UP000476176"/>
    </source>
</evidence>
<gene>
    <name evidence="9" type="ORF">PF001_g8339</name>
    <name evidence="8" type="ORF">PF002_g10362</name>
    <name evidence="7" type="ORF">PF004_g8045</name>
    <name evidence="6" type="ORF">PF005_g9015</name>
    <name evidence="5" type="ORF">PF006_g8303</name>
    <name evidence="3" type="ORF">PF007_g9080</name>
    <name evidence="2" type="ORF">PF009_g9364</name>
    <name evidence="4" type="ORF">PF010_g8151</name>
</gene>
<dbReference type="Proteomes" id="UP000429523">
    <property type="component" value="Unassembled WGS sequence"/>
</dbReference>
<evidence type="ECO:0000313" key="5">
    <source>
        <dbReference type="EMBL" id="KAE9146977.1"/>
    </source>
</evidence>
<dbReference type="Proteomes" id="UP000488956">
    <property type="component" value="Unassembled WGS sequence"/>
</dbReference>
<organism evidence="8 13">
    <name type="scientific">Phytophthora fragariae</name>
    <dbReference type="NCBI Taxonomy" id="53985"/>
    <lineage>
        <taxon>Eukaryota</taxon>
        <taxon>Sar</taxon>
        <taxon>Stramenopiles</taxon>
        <taxon>Oomycota</taxon>
        <taxon>Peronosporomycetes</taxon>
        <taxon>Peronosporales</taxon>
        <taxon>Peronosporaceae</taxon>
        <taxon>Phytophthora</taxon>
    </lineage>
</organism>
<dbReference type="OrthoDB" id="115224at2759"/>
<dbReference type="EMBL" id="QXGA01000375">
    <property type="protein sequence ID" value="KAE9146977.1"/>
    <property type="molecule type" value="Genomic_DNA"/>
</dbReference>
<evidence type="ECO:0000313" key="9">
    <source>
        <dbReference type="EMBL" id="KAE9314282.1"/>
    </source>
</evidence>
<sequence length="115" mass="13024">MYNWWLHFVFAMGPICFAADCYIIMCKQNYLGSWNHSDTSLCFRFKLLDPAVCPPVHINFVSDSAFPCSTAMTVRILTPLKDGDIDRIMTLLCSLARTLDNAIKSVRQVAELGTR</sequence>
<dbReference type="Proteomes" id="UP000437068">
    <property type="component" value="Unassembled WGS sequence"/>
</dbReference>
<evidence type="ECO:0000313" key="4">
    <source>
        <dbReference type="EMBL" id="KAE9118613.1"/>
    </source>
</evidence>
<evidence type="ECO:0000313" key="8">
    <source>
        <dbReference type="EMBL" id="KAE9239263.1"/>
    </source>
</evidence>
<accession>A0A6A3ZQJ1</accession>
<name>A0A6A3ZQJ1_9STRA</name>
<dbReference type="EMBL" id="QXGB01000398">
    <property type="protein sequence ID" value="KAE9216544.1"/>
    <property type="molecule type" value="Genomic_DNA"/>
</dbReference>
<reference evidence="10 11" key="1">
    <citation type="submission" date="2018-08" db="EMBL/GenBank/DDBJ databases">
        <title>Genomic investigation of the strawberry pathogen Phytophthora fragariae indicates pathogenicity is determined by transcriptional variation in three key races.</title>
        <authorList>
            <person name="Adams T.M."/>
            <person name="Armitage A.D."/>
            <person name="Sobczyk M.K."/>
            <person name="Bates H.J."/>
            <person name="Dunwell J.M."/>
            <person name="Nellist C.F."/>
            <person name="Harrison R.J."/>
        </authorList>
    </citation>
    <scope>NUCLEOTIDE SEQUENCE [LARGE SCALE GENOMIC DNA]</scope>
    <source>
        <strain evidence="9 12">A4</strain>
        <strain evidence="8 13">BC-1</strain>
        <strain evidence="7 16">BC-23</strain>
        <strain evidence="6 11">NOV-27</strain>
        <strain evidence="5 14">NOV-5</strain>
        <strain evidence="3 15">NOV-71</strain>
        <strain evidence="2 10">NOV-9</strain>
        <strain evidence="4 17">ONT-3</strain>
    </source>
</reference>
<evidence type="ECO:0000313" key="6">
    <source>
        <dbReference type="EMBL" id="KAE9216544.1"/>
    </source>
</evidence>
<evidence type="ECO:0000313" key="15">
    <source>
        <dbReference type="Proteomes" id="UP000441208"/>
    </source>
</evidence>
<dbReference type="PANTHER" id="PTHR48289">
    <property type="entry name" value="DDE TNP4 DOMAIN-CONTAINING PROTEIN"/>
    <property type="match status" value="1"/>
</dbReference>
<evidence type="ECO:0000313" key="7">
    <source>
        <dbReference type="EMBL" id="KAE9239228.1"/>
    </source>
</evidence>
<dbReference type="EMBL" id="QXGE01000376">
    <property type="protein sequence ID" value="KAE9314282.1"/>
    <property type="molecule type" value="Genomic_DNA"/>
</dbReference>
<dbReference type="Proteomes" id="UP000476176">
    <property type="component" value="Unassembled WGS sequence"/>
</dbReference>
<evidence type="ECO:0000313" key="13">
    <source>
        <dbReference type="Proteomes" id="UP000440367"/>
    </source>
</evidence>
<proteinExistence type="predicted"/>
<feature type="chain" id="PRO_5036167030" description="DDE Tnp4 domain-containing protein" evidence="1">
    <location>
        <begin position="19"/>
        <end position="115"/>
    </location>
</feature>
<dbReference type="Proteomes" id="UP000441208">
    <property type="component" value="Unassembled WGS sequence"/>
</dbReference>
<comment type="caution">
    <text evidence="8">The sequence shown here is derived from an EMBL/GenBank/DDBJ whole genome shotgun (WGS) entry which is preliminary data.</text>
</comment>
<dbReference type="PANTHER" id="PTHR48289:SF1">
    <property type="entry name" value="DDE TNP4 DOMAIN-CONTAINING PROTEIN"/>
    <property type="match status" value="1"/>
</dbReference>